<dbReference type="InterPro" id="IPR049326">
    <property type="entry name" value="Rhodopsin_dom_fungi"/>
</dbReference>
<dbReference type="PANTHER" id="PTHR33048">
    <property type="entry name" value="PTH11-LIKE INTEGRAL MEMBRANE PROTEIN (AFU_ORTHOLOGUE AFUA_5G11245)"/>
    <property type="match status" value="1"/>
</dbReference>
<evidence type="ECO:0000256" key="1">
    <source>
        <dbReference type="ARBA" id="ARBA00004141"/>
    </source>
</evidence>
<evidence type="ECO:0000259" key="8">
    <source>
        <dbReference type="Pfam" id="PF20684"/>
    </source>
</evidence>
<dbReference type="PANTHER" id="PTHR33048:SF123">
    <property type="entry name" value="INTEGRAL MEMBRANE PROTEIN"/>
    <property type="match status" value="1"/>
</dbReference>
<dbReference type="GO" id="GO:0016020">
    <property type="term" value="C:membrane"/>
    <property type="evidence" value="ECO:0007669"/>
    <property type="project" value="UniProtKB-SubCell"/>
</dbReference>
<comment type="subcellular location">
    <subcellularLocation>
        <location evidence="1">Membrane</location>
        <topology evidence="1">Multi-pass membrane protein</topology>
    </subcellularLocation>
</comment>
<dbReference type="EMBL" id="ML977070">
    <property type="protein sequence ID" value="KAF1948190.1"/>
    <property type="molecule type" value="Genomic_DNA"/>
</dbReference>
<feature type="compositionally biased region" description="Basic and acidic residues" evidence="6">
    <location>
        <begin position="431"/>
        <end position="487"/>
    </location>
</feature>
<evidence type="ECO:0000256" key="3">
    <source>
        <dbReference type="ARBA" id="ARBA00022989"/>
    </source>
</evidence>
<gene>
    <name evidence="10" type="ORF">CC80DRAFT_511469</name>
    <name evidence="9" type="ORF">CC80DRAFT_599840</name>
</gene>
<feature type="transmembrane region" description="Helical" evidence="7">
    <location>
        <begin position="300"/>
        <end position="327"/>
    </location>
</feature>
<feature type="transmembrane region" description="Helical" evidence="7">
    <location>
        <begin position="142"/>
        <end position="161"/>
    </location>
</feature>
<evidence type="ECO:0000256" key="5">
    <source>
        <dbReference type="ARBA" id="ARBA00038359"/>
    </source>
</evidence>
<dbReference type="AlphaFoldDB" id="A0A6A5T7L1"/>
<evidence type="ECO:0000256" key="2">
    <source>
        <dbReference type="ARBA" id="ARBA00022692"/>
    </source>
</evidence>
<keyword evidence="2 7" id="KW-0812">Transmembrane</keyword>
<feature type="transmembrane region" description="Helical" evidence="7">
    <location>
        <begin position="373"/>
        <end position="394"/>
    </location>
</feature>
<feature type="transmembrane region" description="Helical" evidence="7">
    <location>
        <begin position="173"/>
        <end position="193"/>
    </location>
</feature>
<keyword evidence="3 7" id="KW-1133">Transmembrane helix</keyword>
<feature type="transmembrane region" description="Helical" evidence="7">
    <location>
        <begin position="339"/>
        <end position="361"/>
    </location>
</feature>
<feature type="transmembrane region" description="Helical" evidence="7">
    <location>
        <begin position="252"/>
        <end position="273"/>
    </location>
</feature>
<evidence type="ECO:0000313" key="10">
    <source>
        <dbReference type="EMBL" id="KAF1948293.1"/>
    </source>
</evidence>
<dbReference type="EMBL" id="ML977065">
    <property type="protein sequence ID" value="KAF1948293.1"/>
    <property type="molecule type" value="Genomic_DNA"/>
</dbReference>
<reference evidence="9" key="1">
    <citation type="journal article" date="2020" name="Stud. Mycol.">
        <title>101 Dothideomycetes genomes: a test case for predicting lifestyles and emergence of pathogens.</title>
        <authorList>
            <person name="Haridas S."/>
            <person name="Albert R."/>
            <person name="Binder M."/>
            <person name="Bloem J."/>
            <person name="Labutti K."/>
            <person name="Salamov A."/>
            <person name="Andreopoulos B."/>
            <person name="Baker S."/>
            <person name="Barry K."/>
            <person name="Bills G."/>
            <person name="Bluhm B."/>
            <person name="Cannon C."/>
            <person name="Castanera R."/>
            <person name="Culley D."/>
            <person name="Daum C."/>
            <person name="Ezra D."/>
            <person name="Gonzalez J."/>
            <person name="Henrissat B."/>
            <person name="Kuo A."/>
            <person name="Liang C."/>
            <person name="Lipzen A."/>
            <person name="Lutzoni F."/>
            <person name="Magnuson J."/>
            <person name="Mondo S."/>
            <person name="Nolan M."/>
            <person name="Ohm R."/>
            <person name="Pangilinan J."/>
            <person name="Park H.-J."/>
            <person name="Ramirez L."/>
            <person name="Alfaro M."/>
            <person name="Sun H."/>
            <person name="Tritt A."/>
            <person name="Yoshinaga Y."/>
            <person name="Zwiers L.-H."/>
            <person name="Turgeon B."/>
            <person name="Goodwin S."/>
            <person name="Spatafora J."/>
            <person name="Crous P."/>
            <person name="Grigoriev I."/>
        </authorList>
    </citation>
    <scope>NUCLEOTIDE SEQUENCE</scope>
    <source>
        <strain evidence="9">CBS 675.92</strain>
    </source>
</reference>
<feature type="region of interest" description="Disordered" evidence="6">
    <location>
        <begin position="426"/>
        <end position="499"/>
    </location>
</feature>
<keyword evidence="4 7" id="KW-0472">Membrane</keyword>
<accession>A0A6A5T7L1</accession>
<evidence type="ECO:0000256" key="6">
    <source>
        <dbReference type="SAM" id="MobiDB-lite"/>
    </source>
</evidence>
<evidence type="ECO:0000313" key="9">
    <source>
        <dbReference type="EMBL" id="KAF1948190.1"/>
    </source>
</evidence>
<organism evidence="9 11">
    <name type="scientific">Byssothecium circinans</name>
    <dbReference type="NCBI Taxonomy" id="147558"/>
    <lineage>
        <taxon>Eukaryota</taxon>
        <taxon>Fungi</taxon>
        <taxon>Dikarya</taxon>
        <taxon>Ascomycota</taxon>
        <taxon>Pezizomycotina</taxon>
        <taxon>Dothideomycetes</taxon>
        <taxon>Pleosporomycetidae</taxon>
        <taxon>Pleosporales</taxon>
        <taxon>Massarineae</taxon>
        <taxon>Massarinaceae</taxon>
        <taxon>Byssothecium</taxon>
    </lineage>
</organism>
<dbReference type="Pfam" id="PF20684">
    <property type="entry name" value="Fung_rhodopsin"/>
    <property type="match status" value="1"/>
</dbReference>
<name>A0A6A5T7L1_9PLEO</name>
<keyword evidence="11" id="KW-1185">Reference proteome</keyword>
<protein>
    <recommendedName>
        <fullName evidence="8">Rhodopsin domain-containing protein</fullName>
    </recommendedName>
</protein>
<sequence>MRARLFAFARSTSNRAATSQPIHQNNTQTSADSPLLNLNSEATLAFKVIISLHSPPQSSVPSLVFTPDTCPCLYSLSLGHDVTKLTHNKHDKLQTCFDMPNVPGLFNMFPTLTYYIFLLILVLPGLWLTIKKKELPGFTLGIGANVAIAISYSVTFVRIYIRLKFKTFGLDDYLIIGATVLCLGFHYLIIFTVRTGCYDKEVTRTYSYAEMEYAGWFVFITELIYPIAASSIRCSICTFFIRLSTLRWQRRLTWGIIILVILTMVLATLFSALTYDTIVGIFIQKHNDKPDTPIRRNSSYYLRLAILISTSIAAVADLAIVAIPYFILGRVNKSWQWRACVIGVLSLSGAGCVANFTRLAFMPLAGEHMGRLAIGICTVVELLYAVVVASLVALKPLMERWWPDSAHTVGMDFPLVPVGVTPPEEMPAAVMRREEPRVEGSDRGGEEARQARREASRNERREASRNERREASRNERGEERRLERLAQEEDPDAILPIRD</sequence>
<evidence type="ECO:0000256" key="4">
    <source>
        <dbReference type="ARBA" id="ARBA00023136"/>
    </source>
</evidence>
<feature type="transmembrane region" description="Helical" evidence="7">
    <location>
        <begin position="213"/>
        <end position="240"/>
    </location>
</feature>
<evidence type="ECO:0000256" key="7">
    <source>
        <dbReference type="SAM" id="Phobius"/>
    </source>
</evidence>
<dbReference type="Proteomes" id="UP000800035">
    <property type="component" value="Unassembled WGS sequence"/>
</dbReference>
<evidence type="ECO:0000313" key="11">
    <source>
        <dbReference type="Proteomes" id="UP000800035"/>
    </source>
</evidence>
<proteinExistence type="inferred from homology"/>
<dbReference type="InterPro" id="IPR052337">
    <property type="entry name" value="SAT4-like"/>
</dbReference>
<feature type="domain" description="Rhodopsin" evidence="8">
    <location>
        <begin position="157"/>
        <end position="400"/>
    </location>
</feature>
<comment type="similarity">
    <text evidence="5">Belongs to the SAT4 family.</text>
</comment>
<feature type="transmembrane region" description="Helical" evidence="7">
    <location>
        <begin position="112"/>
        <end position="130"/>
    </location>
</feature>